<feature type="compositionally biased region" description="Low complexity" evidence="1">
    <location>
        <begin position="322"/>
        <end position="339"/>
    </location>
</feature>
<protein>
    <submittedName>
        <fullName evidence="2">Uncharacterized protein</fullName>
    </submittedName>
</protein>
<feature type="compositionally biased region" description="Polar residues" evidence="1">
    <location>
        <begin position="1"/>
        <end position="10"/>
    </location>
</feature>
<dbReference type="HOGENOM" id="CLU_384020_0_0_1"/>
<feature type="compositionally biased region" description="Polar residues" evidence="1">
    <location>
        <begin position="76"/>
        <end position="94"/>
    </location>
</feature>
<feature type="compositionally biased region" description="Low complexity" evidence="1">
    <location>
        <begin position="11"/>
        <end position="22"/>
    </location>
</feature>
<feature type="compositionally biased region" description="Basic and acidic residues" evidence="1">
    <location>
        <begin position="40"/>
        <end position="53"/>
    </location>
</feature>
<dbReference type="PaxDb" id="214684-Q5K7H1"/>
<keyword evidence="3" id="KW-1185">Reference proteome</keyword>
<feature type="compositionally biased region" description="Polar residues" evidence="1">
    <location>
        <begin position="542"/>
        <end position="560"/>
    </location>
</feature>
<dbReference type="VEuPathDB" id="FungiDB:CNM02460"/>
<dbReference type="RefSeq" id="XP_568256.1">
    <property type="nucleotide sequence ID" value="XM_568256.2"/>
</dbReference>
<dbReference type="EMBL" id="AE017353">
    <property type="protein sequence ID" value="AAW46739.1"/>
    <property type="molecule type" value="Genomic_DNA"/>
</dbReference>
<reference evidence="2 3" key="1">
    <citation type="journal article" date="2005" name="Science">
        <title>The genome of the basidiomycetous yeast and human pathogen Cryptococcus neoformans.</title>
        <authorList>
            <person name="Loftus B.J."/>
            <person name="Fung E."/>
            <person name="Roncaglia P."/>
            <person name="Rowley D."/>
            <person name="Amedeo P."/>
            <person name="Bruno D."/>
            <person name="Vamathevan J."/>
            <person name="Miranda M."/>
            <person name="Anderson I.J."/>
            <person name="Fraser J.A."/>
            <person name="Allen J.E."/>
            <person name="Bosdet I.E."/>
            <person name="Brent M.R."/>
            <person name="Chiu R."/>
            <person name="Doering T.L."/>
            <person name="Donlin M.J."/>
            <person name="D'Souza C.A."/>
            <person name="Fox D.S."/>
            <person name="Grinberg V."/>
            <person name="Fu J."/>
            <person name="Fukushima M."/>
            <person name="Haas B.J."/>
            <person name="Huang J.C."/>
            <person name="Janbon G."/>
            <person name="Jones S.J."/>
            <person name="Koo H.L."/>
            <person name="Krzywinski M.I."/>
            <person name="Kwon-Chung J.K."/>
            <person name="Lengeler K.B."/>
            <person name="Maiti R."/>
            <person name="Marra M.A."/>
            <person name="Marra R.E."/>
            <person name="Mathewson C.A."/>
            <person name="Mitchell T.G."/>
            <person name="Pertea M."/>
            <person name="Riggs F.R."/>
            <person name="Salzberg S.L."/>
            <person name="Schein J.E."/>
            <person name="Shvartsbeyn A."/>
            <person name="Shin H."/>
            <person name="Shumway M."/>
            <person name="Specht C.A."/>
            <person name="Suh B.B."/>
            <person name="Tenney A."/>
            <person name="Utterback T.R."/>
            <person name="Wickes B.L."/>
            <person name="Wortman J.R."/>
            <person name="Wye N.H."/>
            <person name="Kronstad J.W."/>
            <person name="Lodge J.K."/>
            <person name="Heitman J."/>
            <person name="Davis R.W."/>
            <person name="Fraser C.M."/>
            <person name="Hyman R.W."/>
        </authorList>
    </citation>
    <scope>NUCLEOTIDE SEQUENCE [LARGE SCALE GENOMIC DNA]</scope>
    <source>
        <strain evidence="3">JEC21 / ATCC MYA-565</strain>
    </source>
</reference>
<feature type="compositionally biased region" description="Basic and acidic residues" evidence="1">
    <location>
        <begin position="287"/>
        <end position="321"/>
    </location>
</feature>
<dbReference type="KEGG" id="cne:CNM02460"/>
<proteinExistence type="predicted"/>
<sequence>MWSSDRSQGKAQDTAQDAQPTAVPAPKHRHKHHVQPDGTRVWEDEKTWEDEGGKGWGRVWVKRWEKGSNKEKEQEQVQTGNVAATSFAGNSDDQTTSTATTTAISSEHEQTTAPTATDKKNRVILDKLLHESYRSGYNDALSSSRLSQPFGFFGFPGLAAFDEPFFAFPPASARILDEDPLVTSSPRDATAKVYSYSSTSSGTGTTVVAALLAGTAAVLAWKTHKRAKGLEKALNEVVALNKAQGFGYQGGRGGNEVHQLNAKVEELNQVIRGLREMSLSGTSTWSKELRDSRPEGGKVLQELDKGKIKEKEKEKDKEEPRSTQSQSQSQYPSAPHSSSAKNMVKEDVMPISDIHKQVEKIKGQFLNNVRVSESELSGDSGREATNPSTKLQPQSQSLPPPASSTAATTEADALSTSTSTTPTPRINNNNSPTSKSKSRKVKSSSSSPPLTPSSPSINGEVMPLDDIHKEVEAIKQRFLSEDQKKDVNVDTHELSGTLSGEVNNGEQQAAFLTDPMEPKVSTGGDGESSLSCMKKSPKETSKSIAQDHTPILESSSSSTIAELPNPEIPGGNAAAGVRGNKRTIYIETETKWGAPTIITETVQPVPPVGKWYFLSSPSIFTQSFDATPVIPFDQHLKPKSTSLPPKVLVGPGTQEKITLIKRKTTEEVVKDVMQDVESVKIRIPGKEVYDRVVVGRDEVRTWEISTMILLAKDDRERGIVKLDGKWWDAKLVSVSADKGKDKVGNEGAVAIWTLGV</sequence>
<feature type="compositionally biased region" description="Low complexity" evidence="1">
    <location>
        <begin position="387"/>
        <end position="435"/>
    </location>
</feature>
<dbReference type="OMA" id="WEISTMI"/>
<feature type="compositionally biased region" description="Low complexity" evidence="1">
    <location>
        <begin position="443"/>
        <end position="456"/>
    </location>
</feature>
<dbReference type="InParanoid" id="Q5K7H1"/>
<feature type="region of interest" description="Disordered" evidence="1">
    <location>
        <begin position="510"/>
        <end position="576"/>
    </location>
</feature>
<organism evidence="2 3">
    <name type="scientific">Cryptococcus deneoformans (strain JEC21 / ATCC MYA-565)</name>
    <name type="common">Cryptococcus neoformans var. neoformans serotype D</name>
    <dbReference type="NCBI Taxonomy" id="214684"/>
    <lineage>
        <taxon>Eukaryota</taxon>
        <taxon>Fungi</taxon>
        <taxon>Dikarya</taxon>
        <taxon>Basidiomycota</taxon>
        <taxon>Agaricomycotina</taxon>
        <taxon>Tremellomycetes</taxon>
        <taxon>Tremellales</taxon>
        <taxon>Cryptococcaceae</taxon>
        <taxon>Cryptococcus</taxon>
        <taxon>Cryptococcus neoformans species complex</taxon>
    </lineage>
</organism>
<gene>
    <name evidence="2" type="ordered locus">CNM02460</name>
</gene>
<feature type="region of interest" description="Disordered" evidence="1">
    <location>
        <begin position="281"/>
        <end position="341"/>
    </location>
</feature>
<evidence type="ECO:0000313" key="3">
    <source>
        <dbReference type="Proteomes" id="UP000002149"/>
    </source>
</evidence>
<name>Q5K7H1_CRYD1</name>
<evidence type="ECO:0000313" key="2">
    <source>
        <dbReference type="EMBL" id="AAW46739.1"/>
    </source>
</evidence>
<feature type="compositionally biased region" description="Low complexity" evidence="1">
    <location>
        <begin position="95"/>
        <end position="105"/>
    </location>
</feature>
<feature type="region of interest" description="Disordered" evidence="1">
    <location>
        <begin position="1"/>
        <end position="54"/>
    </location>
</feature>
<feature type="region of interest" description="Disordered" evidence="1">
    <location>
        <begin position="372"/>
        <end position="461"/>
    </location>
</feature>
<feature type="region of interest" description="Disordered" evidence="1">
    <location>
        <begin position="67"/>
        <end position="119"/>
    </location>
</feature>
<dbReference type="OrthoDB" id="2575016at2759"/>
<dbReference type="Proteomes" id="UP000002149">
    <property type="component" value="Chromosome 13"/>
</dbReference>
<accession>Q55HY7</accession>
<dbReference type="AlphaFoldDB" id="Q5K7H1"/>
<accession>Q5K7H1</accession>
<dbReference type="GeneID" id="3255183"/>
<evidence type="ECO:0000256" key="1">
    <source>
        <dbReference type="SAM" id="MobiDB-lite"/>
    </source>
</evidence>